<dbReference type="EMBL" id="AP018448">
    <property type="protein sequence ID" value="BBC31362.1"/>
    <property type="molecule type" value="Genomic_DNA"/>
</dbReference>
<keyword evidence="2" id="KW-1185">Reference proteome</keyword>
<organism evidence="1 2">
    <name type="scientific">Streptomyces graminofaciens</name>
    <dbReference type="NCBI Taxonomy" id="68212"/>
    <lineage>
        <taxon>Bacteria</taxon>
        <taxon>Bacillati</taxon>
        <taxon>Actinomycetota</taxon>
        <taxon>Actinomycetes</taxon>
        <taxon>Kitasatosporales</taxon>
        <taxon>Streptomycetaceae</taxon>
        <taxon>Streptomyces</taxon>
    </lineage>
</organism>
<name>A0ABM7F6A9_9ACTN</name>
<reference evidence="1 2" key="2">
    <citation type="journal article" date="2023" name="ChemBioChem">
        <title>Acyltransferase Domain Exchange between Two Independent Type I Polyketide Synthases in the Same Producer Strain of Macrolide Antibiotics.</title>
        <authorList>
            <person name="Kudo F."/>
            <person name="Kishikawa K."/>
            <person name="Tsuboi K."/>
            <person name="Kido T."/>
            <person name="Usui T."/>
            <person name="Hashimoto J."/>
            <person name="Shin-Ya K."/>
            <person name="Miyanaga A."/>
            <person name="Eguchi T."/>
        </authorList>
    </citation>
    <scope>NUCLEOTIDE SEQUENCE [LARGE SCALE GENOMIC DNA]</scope>
    <source>
        <strain evidence="1 2">A-8890</strain>
    </source>
</reference>
<reference evidence="1 2" key="1">
    <citation type="journal article" date="2010" name="ChemBioChem">
        <title>Cloning and characterization of the biosynthetic gene cluster of 16-membered macrolide antibiotic FD-891: involvement of a dual functional cytochrome P450 monooxygenase catalyzing epoxidation and hydroxylation.</title>
        <authorList>
            <person name="Kudo F."/>
            <person name="Motegi A."/>
            <person name="Mizoue K."/>
            <person name="Eguchi T."/>
        </authorList>
    </citation>
    <scope>NUCLEOTIDE SEQUENCE [LARGE SCALE GENOMIC DNA]</scope>
    <source>
        <strain evidence="1 2">A-8890</strain>
    </source>
</reference>
<accession>A0ABM7F6A9</accession>
<evidence type="ECO:0000313" key="2">
    <source>
        <dbReference type="Proteomes" id="UP001321542"/>
    </source>
</evidence>
<gene>
    <name evidence="1" type="ORF">SGFS_026560</name>
</gene>
<protein>
    <submittedName>
        <fullName evidence="1">Uncharacterized protein</fullName>
    </submittedName>
</protein>
<dbReference type="Proteomes" id="UP001321542">
    <property type="component" value="Chromosome"/>
</dbReference>
<evidence type="ECO:0000313" key="1">
    <source>
        <dbReference type="EMBL" id="BBC31362.1"/>
    </source>
</evidence>
<sequence length="79" mass="8729">MLAHGFTPSLFRRPEQAGLPVGPPLLPWIGSVYGSGRRQDWASVRIEAERKRLAAQETTIGITCASSYLILMRIIDHAP</sequence>
<proteinExistence type="predicted"/>